<feature type="compositionally biased region" description="Basic and acidic residues" evidence="2">
    <location>
        <begin position="236"/>
        <end position="271"/>
    </location>
</feature>
<sequence length="271" mass="30922">MKSKLLVSNSSKVRTLFFLVIGALLLSSCKQDYPSLKSLYLDSVAKKEIQREEYEQALTHYYQILESAPYQPSVHSNIGVLLGGMQQPEEERKSLLYALELAQKNPENTEALFAIQFNLGVHYGRLKKVEEALEHYQAALELKPDSKEVKTNIELLLQQQSKGGESSSSSEKQQGSDSQNNNQDKNKDGDQEKKDQQGNQDQDQKDNGENKKDDGKRESSSKYKPRPYQGDQLSEGDVKKILGELRNQEQKIRANFDKKEKGKSYKNEKDW</sequence>
<dbReference type="PROSITE" id="PS50005">
    <property type="entry name" value="TPR"/>
    <property type="match status" value="1"/>
</dbReference>
<dbReference type="eggNOG" id="COG0457">
    <property type="taxonomic scope" value="Bacteria"/>
</dbReference>
<name>M4VPQ1_9BACT</name>
<evidence type="ECO:0000256" key="1">
    <source>
        <dbReference type="PROSITE-ProRule" id="PRU00339"/>
    </source>
</evidence>
<dbReference type="PROSITE" id="PS51257">
    <property type="entry name" value="PROKAR_LIPOPROTEIN"/>
    <property type="match status" value="1"/>
</dbReference>
<protein>
    <submittedName>
        <fullName evidence="3">Uncharacterized protein</fullName>
    </submittedName>
</protein>
<dbReference type="InterPro" id="IPR019734">
    <property type="entry name" value="TPR_rpt"/>
</dbReference>
<dbReference type="KEGG" id="bex:A11Q_888"/>
<feature type="region of interest" description="Disordered" evidence="2">
    <location>
        <begin position="159"/>
        <end position="271"/>
    </location>
</feature>
<feature type="compositionally biased region" description="Low complexity" evidence="2">
    <location>
        <begin position="159"/>
        <end position="183"/>
    </location>
</feature>
<dbReference type="EMBL" id="CP003537">
    <property type="protein sequence ID" value="AGH95104.1"/>
    <property type="molecule type" value="Genomic_DNA"/>
</dbReference>
<dbReference type="SMART" id="SM00028">
    <property type="entry name" value="TPR"/>
    <property type="match status" value="3"/>
</dbReference>
<evidence type="ECO:0000313" key="4">
    <source>
        <dbReference type="Proteomes" id="UP000012040"/>
    </source>
</evidence>
<dbReference type="STRING" id="1184267.A11Q_888"/>
<dbReference type="PATRIC" id="fig|1184267.3.peg.897"/>
<reference evidence="3 4" key="1">
    <citation type="journal article" date="2013" name="ISME J.">
        <title>By their genes ye shall know them: genomic signatures of predatory bacteria.</title>
        <authorList>
            <person name="Pasternak Z."/>
            <person name="Pietrokovski S."/>
            <person name="Rotem O."/>
            <person name="Gophna U."/>
            <person name="Lurie-Weinberger M.N."/>
            <person name="Jurkevitch E."/>
        </authorList>
    </citation>
    <scope>NUCLEOTIDE SEQUENCE [LARGE SCALE GENOMIC DNA]</scope>
    <source>
        <strain evidence="3 4">JSS</strain>
    </source>
</reference>
<organism evidence="3 4">
    <name type="scientific">Pseudobdellovibrio exovorus JSS</name>
    <dbReference type="NCBI Taxonomy" id="1184267"/>
    <lineage>
        <taxon>Bacteria</taxon>
        <taxon>Pseudomonadati</taxon>
        <taxon>Bdellovibrionota</taxon>
        <taxon>Bdellovibrionia</taxon>
        <taxon>Bdellovibrionales</taxon>
        <taxon>Pseudobdellovibrionaceae</taxon>
        <taxon>Pseudobdellovibrio</taxon>
    </lineage>
</organism>
<accession>M4VPQ1</accession>
<gene>
    <name evidence="3" type="ORF">A11Q_888</name>
</gene>
<proteinExistence type="predicted"/>
<evidence type="ECO:0000313" key="3">
    <source>
        <dbReference type="EMBL" id="AGH95104.1"/>
    </source>
</evidence>
<dbReference type="OrthoDB" id="479590at2"/>
<dbReference type="HOGENOM" id="CLU_1131851_0_0_7"/>
<dbReference type="SUPFAM" id="SSF48452">
    <property type="entry name" value="TPR-like"/>
    <property type="match status" value="1"/>
</dbReference>
<dbReference type="PROSITE" id="PS50293">
    <property type="entry name" value="TPR_REGION"/>
    <property type="match status" value="1"/>
</dbReference>
<dbReference type="Pfam" id="PF00515">
    <property type="entry name" value="TPR_1"/>
    <property type="match status" value="1"/>
</dbReference>
<dbReference type="Gene3D" id="1.25.40.10">
    <property type="entry name" value="Tetratricopeptide repeat domain"/>
    <property type="match status" value="1"/>
</dbReference>
<dbReference type="AlphaFoldDB" id="M4VPQ1"/>
<evidence type="ECO:0000256" key="2">
    <source>
        <dbReference type="SAM" id="MobiDB-lite"/>
    </source>
</evidence>
<keyword evidence="1" id="KW-0802">TPR repeat</keyword>
<dbReference type="InterPro" id="IPR011990">
    <property type="entry name" value="TPR-like_helical_dom_sf"/>
</dbReference>
<feature type="repeat" description="TPR" evidence="1">
    <location>
        <begin position="113"/>
        <end position="146"/>
    </location>
</feature>
<keyword evidence="4" id="KW-1185">Reference proteome</keyword>
<dbReference type="RefSeq" id="WP_015469594.1">
    <property type="nucleotide sequence ID" value="NC_020813.1"/>
</dbReference>
<dbReference type="Proteomes" id="UP000012040">
    <property type="component" value="Chromosome"/>
</dbReference>
<feature type="compositionally biased region" description="Basic and acidic residues" evidence="2">
    <location>
        <begin position="184"/>
        <end position="221"/>
    </location>
</feature>